<dbReference type="GO" id="GO:0006826">
    <property type="term" value="P:iron ion transport"/>
    <property type="evidence" value="ECO:0007669"/>
    <property type="project" value="InterPro"/>
</dbReference>
<evidence type="ECO:0000256" key="1">
    <source>
        <dbReference type="SAM" id="MobiDB-lite"/>
    </source>
</evidence>
<dbReference type="CDD" id="cd16830">
    <property type="entry name" value="HemS-like_N"/>
    <property type="match status" value="1"/>
</dbReference>
<feature type="compositionally biased region" description="Basic and acidic residues" evidence="1">
    <location>
        <begin position="185"/>
        <end position="199"/>
    </location>
</feature>
<gene>
    <name evidence="3" type="primary">hmuS</name>
    <name evidence="3" type="ORF">FUAX_08700</name>
</gene>
<dbReference type="RefSeq" id="WP_338393700.1">
    <property type="nucleotide sequence ID" value="NZ_AP025314.1"/>
</dbReference>
<name>A0AAU9CXS3_9BACT</name>
<dbReference type="InterPro" id="IPR053733">
    <property type="entry name" value="Heme_Transport_Util_sf"/>
</dbReference>
<evidence type="ECO:0000313" key="3">
    <source>
        <dbReference type="EMBL" id="BDD08438.1"/>
    </source>
</evidence>
<feature type="region of interest" description="Disordered" evidence="1">
    <location>
        <begin position="173"/>
        <end position="199"/>
    </location>
</feature>
<dbReference type="EMBL" id="AP025314">
    <property type="protein sequence ID" value="BDD08438.1"/>
    <property type="molecule type" value="Genomic_DNA"/>
</dbReference>
<dbReference type="Pfam" id="PF05171">
    <property type="entry name" value="HemS"/>
    <property type="match status" value="2"/>
</dbReference>
<evidence type="ECO:0000259" key="2">
    <source>
        <dbReference type="Pfam" id="PF05171"/>
    </source>
</evidence>
<dbReference type="SUPFAM" id="SSF144064">
    <property type="entry name" value="Heme iron utilization protein-like"/>
    <property type="match status" value="1"/>
</dbReference>
<dbReference type="Proteomes" id="UP001348817">
    <property type="component" value="Chromosome"/>
</dbReference>
<dbReference type="AlphaFoldDB" id="A0AAU9CXS3"/>
<accession>A0AAU9CXS3</accession>
<sequence>MSNPVDNEKLSGQALRDAWIKIVEEKPRTYPRDAANQLGVSEAELIASKIGDNVTRLEGDWDVFVKRLPALKQVLSITRNETCVLEHKGNFQKVETFGSGPHHMGQVIGPIETRLFLANWFVAFHVINPKAKGFMESIQIFDKSGDAVTKIYLKEKGDREAFEQLVADYTSENQSKKQAVTAPAEKPHTPKEEVDGEALRKDWSELKDTHDFFGMIRKHKAHRYDALELAGEQFAYRVKIDSLQPLLEKVAADQFPIMIFAGNRGNIQIHQGKVKNIKPMGDWLNIMDPNFNMHLRTSLVHDAWVVKKPTTDGEVTSIELFDKDKELVTQFFGLRKPGIPEREQWREYVSQLEKN</sequence>
<keyword evidence="4" id="KW-1185">Reference proteome</keyword>
<dbReference type="KEGG" id="fax:FUAX_08700"/>
<evidence type="ECO:0000313" key="4">
    <source>
        <dbReference type="Proteomes" id="UP001348817"/>
    </source>
</evidence>
<dbReference type="Gene3D" id="3.40.1570.10">
    <property type="entry name" value="HemS/ChuS/ChuX like domains"/>
    <property type="match status" value="2"/>
</dbReference>
<dbReference type="InterPro" id="IPR007845">
    <property type="entry name" value="HemS/ChuX_dom"/>
</dbReference>
<feature type="domain" description="Haemin-degrading HemS/ChuX" evidence="2">
    <location>
        <begin position="39"/>
        <end position="169"/>
    </location>
</feature>
<dbReference type="CDD" id="cd16831">
    <property type="entry name" value="HemS-like_C"/>
    <property type="match status" value="1"/>
</dbReference>
<reference evidence="3 4" key="1">
    <citation type="submission" date="2021-12" db="EMBL/GenBank/DDBJ databases">
        <title>Genome sequencing of bacteria with rrn-lacking chromosome and rrn-plasmid.</title>
        <authorList>
            <person name="Anda M."/>
            <person name="Iwasaki W."/>
        </authorList>
    </citation>
    <scope>NUCLEOTIDE SEQUENCE [LARGE SCALE GENOMIC DNA]</scope>
    <source>
        <strain evidence="3 4">DSM 100852</strain>
    </source>
</reference>
<feature type="domain" description="Haemin-degrading HemS/ChuX" evidence="2">
    <location>
        <begin position="221"/>
        <end position="352"/>
    </location>
</feature>
<organism evidence="3 4">
    <name type="scientific">Fulvitalea axinellae</name>
    <dbReference type="NCBI Taxonomy" id="1182444"/>
    <lineage>
        <taxon>Bacteria</taxon>
        <taxon>Pseudomonadati</taxon>
        <taxon>Bacteroidota</taxon>
        <taxon>Cytophagia</taxon>
        <taxon>Cytophagales</taxon>
        <taxon>Persicobacteraceae</taxon>
        <taxon>Fulvitalea</taxon>
    </lineage>
</organism>
<proteinExistence type="predicted"/>
<protein>
    <submittedName>
        <fullName evidence="3">Hemin-degrading factor</fullName>
    </submittedName>
</protein>